<protein>
    <recommendedName>
        <fullName evidence="2">AB hydrolase-1 domain-containing protein</fullName>
    </recommendedName>
</protein>
<dbReference type="Pfam" id="PF00561">
    <property type="entry name" value="Abhydrolase_1"/>
    <property type="match status" value="1"/>
</dbReference>
<organism evidence="3 4">
    <name type="scientific">Wickerhamomyces mucosus</name>
    <dbReference type="NCBI Taxonomy" id="1378264"/>
    <lineage>
        <taxon>Eukaryota</taxon>
        <taxon>Fungi</taxon>
        <taxon>Dikarya</taxon>
        <taxon>Ascomycota</taxon>
        <taxon>Saccharomycotina</taxon>
        <taxon>Saccharomycetes</taxon>
        <taxon>Phaffomycetales</taxon>
        <taxon>Wickerhamomycetaceae</taxon>
        <taxon>Wickerhamomyces</taxon>
    </lineage>
</organism>
<reference evidence="3" key="2">
    <citation type="submission" date="2021-01" db="EMBL/GenBank/DDBJ databases">
        <authorList>
            <person name="Schikora-Tamarit M.A."/>
        </authorList>
    </citation>
    <scope>NUCLEOTIDE SEQUENCE</scope>
    <source>
        <strain evidence="3">CBS6341</strain>
    </source>
</reference>
<evidence type="ECO:0000259" key="2">
    <source>
        <dbReference type="Pfam" id="PF00561"/>
    </source>
</evidence>
<reference evidence="3" key="1">
    <citation type="journal article" date="2021" name="Open Biol.">
        <title>Shared evolutionary footprints suggest mitochondrial oxidative damage underlies multiple complex I losses in fungi.</title>
        <authorList>
            <person name="Schikora-Tamarit M.A."/>
            <person name="Marcet-Houben M."/>
            <person name="Nosek J."/>
            <person name="Gabaldon T."/>
        </authorList>
    </citation>
    <scope>NUCLEOTIDE SEQUENCE</scope>
    <source>
        <strain evidence="3">CBS6341</strain>
    </source>
</reference>
<evidence type="ECO:0000256" key="1">
    <source>
        <dbReference type="SAM" id="Phobius"/>
    </source>
</evidence>
<dbReference type="Proteomes" id="UP000769528">
    <property type="component" value="Unassembled WGS sequence"/>
</dbReference>
<name>A0A9P8PX44_9ASCO</name>
<dbReference type="SUPFAM" id="SSF53474">
    <property type="entry name" value="alpha/beta-Hydrolases"/>
    <property type="match status" value="1"/>
</dbReference>
<evidence type="ECO:0000313" key="4">
    <source>
        <dbReference type="Proteomes" id="UP000769528"/>
    </source>
</evidence>
<comment type="caution">
    <text evidence="3">The sequence shown here is derived from an EMBL/GenBank/DDBJ whole genome shotgun (WGS) entry which is preliminary data.</text>
</comment>
<dbReference type="Gene3D" id="3.40.50.1820">
    <property type="entry name" value="alpha/beta hydrolase"/>
    <property type="match status" value="1"/>
</dbReference>
<dbReference type="InterPro" id="IPR000073">
    <property type="entry name" value="AB_hydrolase_1"/>
</dbReference>
<sequence>MRFQYRRNYAKFFNRVNIIGASSIIAGSIATNRALLNDTPKESIQKQNDENNERENPEESFIKSIKDLFSVSKIRETDQLKINPTLQNKEVFIDTLQLKKDYEAPRYPIVLCHGLSGFDRIMIIPSLGLLARLAKGEVKPEDFISIDDSKNGGISLEYWSGIQEELQARGSTVLVAKVPGFGTIEERANKLNNFIANSVEEIRKNKSPEDVYNDNEHQDAKNTFKTIDKKLKVNLIAHSMGGLDARYLISNLEKKNYEVVSLTTVTTPHRGSEVADFVVEMAKSTQILRQGLKLPASINQLTTTEMEKFNKLILDDSKVQYFSYGGCFHPLWFNVFYSSWKIIKEKGGENDGMVSVESSKWGTYLGTLMNVDHLDLINWTNALQRAVVSITPGEMENISNIDTIALYLDIADNLAKRGL</sequence>
<gene>
    <name evidence="3" type="ORF">WICMUC_000533</name>
</gene>
<proteinExistence type="predicted"/>
<dbReference type="InterPro" id="IPR029058">
    <property type="entry name" value="AB_hydrolase_fold"/>
</dbReference>
<dbReference type="OrthoDB" id="5592486at2759"/>
<keyword evidence="1" id="KW-0472">Membrane</keyword>
<keyword evidence="1" id="KW-0812">Transmembrane</keyword>
<dbReference type="PANTHER" id="PTHR11440">
    <property type="entry name" value="LECITHIN-CHOLESTEROL ACYLTRANSFERASE-RELATED"/>
    <property type="match status" value="1"/>
</dbReference>
<keyword evidence="4" id="KW-1185">Reference proteome</keyword>
<dbReference type="AlphaFoldDB" id="A0A9P8PX44"/>
<keyword evidence="1" id="KW-1133">Transmembrane helix</keyword>
<feature type="transmembrane region" description="Helical" evidence="1">
    <location>
        <begin position="12"/>
        <end position="30"/>
    </location>
</feature>
<accession>A0A9P8PX44</accession>
<feature type="domain" description="AB hydrolase-1" evidence="2">
    <location>
        <begin position="107"/>
        <end position="290"/>
    </location>
</feature>
<dbReference type="EMBL" id="JAEUBF010000159">
    <property type="protein sequence ID" value="KAH3680132.1"/>
    <property type="molecule type" value="Genomic_DNA"/>
</dbReference>
<evidence type="ECO:0000313" key="3">
    <source>
        <dbReference type="EMBL" id="KAH3680132.1"/>
    </source>
</evidence>